<reference evidence="2" key="1">
    <citation type="submission" date="2020-03" db="EMBL/GenBank/DDBJ databases">
        <title>The deep terrestrial virosphere.</title>
        <authorList>
            <person name="Holmfeldt K."/>
            <person name="Nilsson E."/>
            <person name="Simone D."/>
            <person name="Lopez-Fernandez M."/>
            <person name="Wu X."/>
            <person name="de Brujin I."/>
            <person name="Lundin D."/>
            <person name="Andersson A."/>
            <person name="Bertilsson S."/>
            <person name="Dopson M."/>
        </authorList>
    </citation>
    <scope>NUCLEOTIDE SEQUENCE</scope>
    <source>
        <strain evidence="2">TM448B03242</strain>
    </source>
</reference>
<proteinExistence type="predicted"/>
<dbReference type="PANTHER" id="PTHR45947">
    <property type="entry name" value="SULFOQUINOVOSYL TRANSFERASE SQD2"/>
    <property type="match status" value="1"/>
</dbReference>
<dbReference type="GO" id="GO:0016757">
    <property type="term" value="F:glycosyltransferase activity"/>
    <property type="evidence" value="ECO:0007669"/>
    <property type="project" value="InterPro"/>
</dbReference>
<dbReference type="SUPFAM" id="SSF53756">
    <property type="entry name" value="UDP-Glycosyltransferase/glycogen phosphorylase"/>
    <property type="match status" value="1"/>
</dbReference>
<dbReference type="Pfam" id="PF00534">
    <property type="entry name" value="Glycos_transf_1"/>
    <property type="match status" value="1"/>
</dbReference>
<gene>
    <name evidence="2" type="ORF">TM448B03242_0005</name>
</gene>
<protein>
    <submittedName>
        <fullName evidence="2">Putative glycosyltransferase</fullName>
    </submittedName>
</protein>
<dbReference type="PANTHER" id="PTHR45947:SF3">
    <property type="entry name" value="SULFOQUINOVOSYL TRANSFERASE SQD2"/>
    <property type="match status" value="1"/>
</dbReference>
<dbReference type="InterPro" id="IPR001296">
    <property type="entry name" value="Glyco_trans_1"/>
</dbReference>
<organism evidence="2">
    <name type="scientific">viral metagenome</name>
    <dbReference type="NCBI Taxonomy" id="1070528"/>
    <lineage>
        <taxon>unclassified sequences</taxon>
        <taxon>metagenomes</taxon>
        <taxon>organismal metagenomes</taxon>
    </lineage>
</organism>
<evidence type="ECO:0000313" key="2">
    <source>
        <dbReference type="EMBL" id="QJI02429.1"/>
    </source>
</evidence>
<dbReference type="Gene3D" id="3.40.50.2000">
    <property type="entry name" value="Glycogen Phosphorylase B"/>
    <property type="match status" value="1"/>
</dbReference>
<dbReference type="AlphaFoldDB" id="A0A6M3XWR4"/>
<dbReference type="InterPro" id="IPR050194">
    <property type="entry name" value="Glycosyltransferase_grp1"/>
</dbReference>
<accession>A0A6M3XWR4</accession>
<sequence length="460" mass="51529">MPLLRGTLNPLDFFTGENMNVHILADSPNGVSSFASMARNLAMGLKARGHNITITGFQTYFRPENYRGITVLPLLNPTEPDDPQVEQFRKNLKKTEAEVLICIHEAYSHWSLFAKQFSPSYIWVPVEGKGITPLMKENFQTVGAVSQSYFGQKELVAEGIDSTVIYPGWNPGTFTQDPKPYCKWSTDLHRQTGYDPSEVAFRGCYECDGANVYGMCKYFEEETIIIKHCRKESTRSISSIPDLRDELGAGYVIGCVANNIGKRKNIEALIKAFSLMENRKEALLHIHTAISTRGEPVSFIAEQHGVEDRVVVSYGEYPFSISDRAMNHIYNNFDIYSSASRAEGFGIAQLESMAVCVPQVAPAFGTFPELIGENERGLLASVDKIIPAPNGTSWCEVNTESLADKMDALFISPWIRSRMGKAASEWAKEYTWDKVVNRWNTLLPETEERASIKRAIKCPT</sequence>
<keyword evidence="2" id="KW-0808">Transferase</keyword>
<evidence type="ECO:0000259" key="1">
    <source>
        <dbReference type="Pfam" id="PF00534"/>
    </source>
</evidence>
<feature type="domain" description="Glycosyl transferase family 1" evidence="1">
    <location>
        <begin position="256"/>
        <end position="423"/>
    </location>
</feature>
<dbReference type="EMBL" id="MT145001">
    <property type="protein sequence ID" value="QJI02429.1"/>
    <property type="molecule type" value="Genomic_DNA"/>
</dbReference>
<name>A0A6M3XWR4_9ZZZZ</name>
<dbReference type="CDD" id="cd03801">
    <property type="entry name" value="GT4_PimA-like"/>
    <property type="match status" value="1"/>
</dbReference>